<keyword evidence="4" id="KW-0663">Pyridoxal phosphate</keyword>
<dbReference type="InterPro" id="IPR015422">
    <property type="entry name" value="PyrdxlP-dep_Trfase_small"/>
</dbReference>
<protein>
    <submittedName>
        <fullName evidence="6">GntR family transcriptional regulator</fullName>
    </submittedName>
</protein>
<dbReference type="InterPro" id="IPR004839">
    <property type="entry name" value="Aminotransferase_I/II_large"/>
</dbReference>
<dbReference type="EMBL" id="CP023004">
    <property type="protein sequence ID" value="AWI08084.1"/>
    <property type="molecule type" value="Genomic_DNA"/>
</dbReference>
<evidence type="ECO:0000259" key="5">
    <source>
        <dbReference type="Pfam" id="PF00155"/>
    </source>
</evidence>
<dbReference type="InterPro" id="IPR015424">
    <property type="entry name" value="PyrdxlP-dep_Trfase"/>
</dbReference>
<sequence>MTFSFMSASHNTHNHTTMFSRLGERAAPPTIARLMAMALETPGLLSLAAGFTDNATLPVDFVGEAWRALCADAVASNNEFLQYGTNQGRVTLRRLIAERISRADRLGSDGSLSERDVFITNGSQQALYLAMQVLCDPGDVVLVDRPSYFVFLEMLRGLGIEARSLPIDAGNRIDTVALGKLLDDLREEGRRVRAVYFVSYFCNPSARCLDEAEKNGIAETLAARGMFIPVIEDAAYRELYFENEYSARSVLALPAWKPFPKLYTATLTKPFATGLKVGYGACTDEAWRGRMLHVKGHHDFGSANFGQAIMEHALAGKNYERQLARLRPAYQAKMLALHGALIAAGLRECGWKWVEPTGGLYIWLEAPHGLDTGMDSAFCHACIEAGVLYVPGDLCFGDSPEKNFIRLSFGVLGLADLEEAARRFASVAKQF</sequence>
<gene>
    <name evidence="6" type="ORF">CKA38_01315</name>
</gene>
<evidence type="ECO:0000256" key="3">
    <source>
        <dbReference type="ARBA" id="ARBA00022679"/>
    </source>
</evidence>
<dbReference type="InterPro" id="IPR015421">
    <property type="entry name" value="PyrdxlP-dep_Trfase_major"/>
</dbReference>
<name>A0A2U8E061_9BACT</name>
<dbReference type="GO" id="GO:1901605">
    <property type="term" value="P:alpha-amino acid metabolic process"/>
    <property type="evidence" value="ECO:0007669"/>
    <property type="project" value="TreeGrafter"/>
</dbReference>
<proteinExistence type="predicted"/>
<evidence type="ECO:0000313" key="6">
    <source>
        <dbReference type="EMBL" id="AWI08084.1"/>
    </source>
</evidence>
<comment type="cofactor">
    <cofactor evidence="1">
        <name>pyridoxal 5'-phosphate</name>
        <dbReference type="ChEBI" id="CHEBI:597326"/>
    </cofactor>
</comment>
<dbReference type="AlphaFoldDB" id="A0A2U8E061"/>
<evidence type="ECO:0000256" key="4">
    <source>
        <dbReference type="ARBA" id="ARBA00022898"/>
    </source>
</evidence>
<dbReference type="KEGG" id="elut:CKA38_01315"/>
<keyword evidence="7" id="KW-1185">Reference proteome</keyword>
<dbReference type="Pfam" id="PF00155">
    <property type="entry name" value="Aminotran_1_2"/>
    <property type="match status" value="1"/>
</dbReference>
<keyword evidence="3" id="KW-0808">Transferase</keyword>
<dbReference type="Proteomes" id="UP000244896">
    <property type="component" value="Chromosome"/>
</dbReference>
<evidence type="ECO:0000256" key="1">
    <source>
        <dbReference type="ARBA" id="ARBA00001933"/>
    </source>
</evidence>
<accession>A0A2U8E061</accession>
<reference evidence="6 7" key="1">
    <citation type="journal article" date="2018" name="Syst. Appl. Microbiol.">
        <title>Ereboglobus luteus gen. nov. sp. nov. from cockroach guts, and new insights into the oxygen relationship of the genera Opitutus and Didymococcus (Verrucomicrobia: Opitutaceae).</title>
        <authorList>
            <person name="Tegtmeier D."/>
            <person name="Belitz A."/>
            <person name="Radek R."/>
            <person name="Heimerl T."/>
            <person name="Brune A."/>
        </authorList>
    </citation>
    <scope>NUCLEOTIDE SEQUENCE [LARGE SCALE GENOMIC DNA]</scope>
    <source>
        <strain evidence="6 7">Ho45</strain>
    </source>
</reference>
<keyword evidence="2" id="KW-0032">Aminotransferase</keyword>
<feature type="domain" description="Aminotransferase class I/classII large" evidence="5">
    <location>
        <begin position="56"/>
        <end position="424"/>
    </location>
</feature>
<dbReference type="GO" id="GO:0030170">
    <property type="term" value="F:pyridoxal phosphate binding"/>
    <property type="evidence" value="ECO:0007669"/>
    <property type="project" value="InterPro"/>
</dbReference>
<evidence type="ECO:0000256" key="2">
    <source>
        <dbReference type="ARBA" id="ARBA00022576"/>
    </source>
</evidence>
<dbReference type="Gene3D" id="3.90.1150.10">
    <property type="entry name" value="Aspartate Aminotransferase, domain 1"/>
    <property type="match status" value="1"/>
</dbReference>
<dbReference type="CDD" id="cd00609">
    <property type="entry name" value="AAT_like"/>
    <property type="match status" value="1"/>
</dbReference>
<dbReference type="PANTHER" id="PTHR42790:SF19">
    <property type="entry name" value="KYNURENINE_ALPHA-AMINOADIPATE AMINOTRANSFERASE, MITOCHONDRIAL"/>
    <property type="match status" value="1"/>
</dbReference>
<dbReference type="SUPFAM" id="SSF53383">
    <property type="entry name" value="PLP-dependent transferases"/>
    <property type="match status" value="1"/>
</dbReference>
<evidence type="ECO:0000313" key="7">
    <source>
        <dbReference type="Proteomes" id="UP000244896"/>
    </source>
</evidence>
<dbReference type="GO" id="GO:0008483">
    <property type="term" value="F:transaminase activity"/>
    <property type="evidence" value="ECO:0007669"/>
    <property type="project" value="UniProtKB-KW"/>
</dbReference>
<dbReference type="InterPro" id="IPR050859">
    <property type="entry name" value="Class-I_PLP-dep_aminotransf"/>
</dbReference>
<dbReference type="PANTHER" id="PTHR42790">
    <property type="entry name" value="AMINOTRANSFERASE"/>
    <property type="match status" value="1"/>
</dbReference>
<dbReference type="Gene3D" id="3.40.640.10">
    <property type="entry name" value="Type I PLP-dependent aspartate aminotransferase-like (Major domain)"/>
    <property type="match status" value="1"/>
</dbReference>
<organism evidence="6 7">
    <name type="scientific">Ereboglobus luteus</name>
    <dbReference type="NCBI Taxonomy" id="1796921"/>
    <lineage>
        <taxon>Bacteria</taxon>
        <taxon>Pseudomonadati</taxon>
        <taxon>Verrucomicrobiota</taxon>
        <taxon>Opitutia</taxon>
        <taxon>Opitutales</taxon>
        <taxon>Opitutaceae</taxon>
        <taxon>Ereboglobus</taxon>
    </lineage>
</organism>
<dbReference type="OrthoDB" id="9802328at2"/>